<dbReference type="AlphaFoldDB" id="A0A087U1F0"/>
<dbReference type="Proteomes" id="UP000054359">
    <property type="component" value="Unassembled WGS sequence"/>
</dbReference>
<protein>
    <submittedName>
        <fullName evidence="1">Uncharacterized protein</fullName>
    </submittedName>
</protein>
<dbReference type="EMBL" id="KK117700">
    <property type="protein sequence ID" value="KFM71189.1"/>
    <property type="molecule type" value="Genomic_DNA"/>
</dbReference>
<feature type="non-terminal residue" evidence="1">
    <location>
        <position position="100"/>
    </location>
</feature>
<reference evidence="1 2" key="1">
    <citation type="submission" date="2013-11" db="EMBL/GenBank/DDBJ databases">
        <title>Genome sequencing of Stegodyphus mimosarum.</title>
        <authorList>
            <person name="Bechsgaard J."/>
        </authorList>
    </citation>
    <scope>NUCLEOTIDE SEQUENCE [LARGE SCALE GENOMIC DNA]</scope>
</reference>
<sequence length="100" mass="11555">MNCKDISQKRAELAIFKKSSSSALNRIFTRIFSHTHHIAPTLLFQNSTFFSHLQLRLADAIFNSAQDILSEVDLFLDSWPPSFWVIGFGKLPIYWQKIIV</sequence>
<evidence type="ECO:0000313" key="2">
    <source>
        <dbReference type="Proteomes" id="UP000054359"/>
    </source>
</evidence>
<accession>A0A087U1F0</accession>
<keyword evidence="2" id="KW-1185">Reference proteome</keyword>
<organism evidence="1 2">
    <name type="scientific">Stegodyphus mimosarum</name>
    <name type="common">African social velvet spider</name>
    <dbReference type="NCBI Taxonomy" id="407821"/>
    <lineage>
        <taxon>Eukaryota</taxon>
        <taxon>Metazoa</taxon>
        <taxon>Ecdysozoa</taxon>
        <taxon>Arthropoda</taxon>
        <taxon>Chelicerata</taxon>
        <taxon>Arachnida</taxon>
        <taxon>Araneae</taxon>
        <taxon>Araneomorphae</taxon>
        <taxon>Entelegynae</taxon>
        <taxon>Eresoidea</taxon>
        <taxon>Eresidae</taxon>
        <taxon>Stegodyphus</taxon>
    </lineage>
</organism>
<gene>
    <name evidence="1" type="ORF">X975_03702</name>
</gene>
<dbReference type="OrthoDB" id="6432034at2759"/>
<name>A0A087U1F0_STEMI</name>
<evidence type="ECO:0000313" key="1">
    <source>
        <dbReference type="EMBL" id="KFM71189.1"/>
    </source>
</evidence>
<proteinExistence type="predicted"/>